<keyword evidence="1" id="KW-0472">Membrane</keyword>
<proteinExistence type="predicted"/>
<keyword evidence="1" id="KW-1133">Transmembrane helix</keyword>
<dbReference type="AlphaFoldDB" id="A0AAV5K1R7"/>
<evidence type="ECO:0000256" key="1">
    <source>
        <dbReference type="SAM" id="Phobius"/>
    </source>
</evidence>
<evidence type="ECO:0000313" key="2">
    <source>
        <dbReference type="EMBL" id="GKV16860.1"/>
    </source>
</evidence>
<sequence length="86" mass="9915">MSQHQSQEDDSPPIPLRRELDLETAELIRNALTSLGGYTVHITNEVRTSTRIMRENNARLTMIQYFTIALLLFVIAFDLHKFMAIP</sequence>
<keyword evidence="3" id="KW-1185">Reference proteome</keyword>
<keyword evidence="1" id="KW-0812">Transmembrane</keyword>
<feature type="transmembrane region" description="Helical" evidence="1">
    <location>
        <begin position="62"/>
        <end position="80"/>
    </location>
</feature>
<protein>
    <submittedName>
        <fullName evidence="2">Uncharacterized protein</fullName>
    </submittedName>
</protein>
<comment type="caution">
    <text evidence="2">The sequence shown here is derived from an EMBL/GenBank/DDBJ whole genome shotgun (WGS) entry which is preliminary data.</text>
</comment>
<dbReference type="Proteomes" id="UP001054252">
    <property type="component" value="Unassembled WGS sequence"/>
</dbReference>
<reference evidence="2 3" key="1">
    <citation type="journal article" date="2021" name="Commun. Biol.">
        <title>The genome of Shorea leprosula (Dipterocarpaceae) highlights the ecological relevance of drought in aseasonal tropical rainforests.</title>
        <authorList>
            <person name="Ng K.K.S."/>
            <person name="Kobayashi M.J."/>
            <person name="Fawcett J.A."/>
            <person name="Hatakeyama M."/>
            <person name="Paape T."/>
            <person name="Ng C.H."/>
            <person name="Ang C.C."/>
            <person name="Tnah L.H."/>
            <person name="Lee C.T."/>
            <person name="Nishiyama T."/>
            <person name="Sese J."/>
            <person name="O'Brien M.J."/>
            <person name="Copetti D."/>
            <person name="Mohd Noor M.I."/>
            <person name="Ong R.C."/>
            <person name="Putra M."/>
            <person name="Sireger I.Z."/>
            <person name="Indrioko S."/>
            <person name="Kosugi Y."/>
            <person name="Izuno A."/>
            <person name="Isagi Y."/>
            <person name="Lee S.L."/>
            <person name="Shimizu K.K."/>
        </authorList>
    </citation>
    <scope>NUCLEOTIDE SEQUENCE [LARGE SCALE GENOMIC DNA]</scope>
    <source>
        <strain evidence="2">214</strain>
    </source>
</reference>
<accession>A0AAV5K1R7</accession>
<gene>
    <name evidence="2" type="ORF">SLEP1_g27434</name>
</gene>
<dbReference type="EMBL" id="BPVZ01000046">
    <property type="protein sequence ID" value="GKV16860.1"/>
    <property type="molecule type" value="Genomic_DNA"/>
</dbReference>
<organism evidence="2 3">
    <name type="scientific">Rubroshorea leprosula</name>
    <dbReference type="NCBI Taxonomy" id="152421"/>
    <lineage>
        <taxon>Eukaryota</taxon>
        <taxon>Viridiplantae</taxon>
        <taxon>Streptophyta</taxon>
        <taxon>Embryophyta</taxon>
        <taxon>Tracheophyta</taxon>
        <taxon>Spermatophyta</taxon>
        <taxon>Magnoliopsida</taxon>
        <taxon>eudicotyledons</taxon>
        <taxon>Gunneridae</taxon>
        <taxon>Pentapetalae</taxon>
        <taxon>rosids</taxon>
        <taxon>malvids</taxon>
        <taxon>Malvales</taxon>
        <taxon>Dipterocarpaceae</taxon>
        <taxon>Rubroshorea</taxon>
    </lineage>
</organism>
<name>A0AAV5K1R7_9ROSI</name>
<evidence type="ECO:0000313" key="3">
    <source>
        <dbReference type="Proteomes" id="UP001054252"/>
    </source>
</evidence>